<keyword evidence="2" id="KW-0812">Transmembrane</keyword>
<dbReference type="Proteomes" id="UP001303222">
    <property type="component" value="Unassembled WGS sequence"/>
</dbReference>
<reference evidence="3" key="2">
    <citation type="submission" date="2023-06" db="EMBL/GenBank/DDBJ databases">
        <authorList>
            <consortium name="Lawrence Berkeley National Laboratory"/>
            <person name="Mondo S.J."/>
            <person name="Hensen N."/>
            <person name="Bonometti L."/>
            <person name="Westerberg I."/>
            <person name="Brannstrom I.O."/>
            <person name="Guillou S."/>
            <person name="Cros-Aarteil S."/>
            <person name="Calhoun S."/>
            <person name="Haridas S."/>
            <person name="Kuo A."/>
            <person name="Pangilinan J."/>
            <person name="Riley R."/>
            <person name="Labutti K."/>
            <person name="Andreopoulos B."/>
            <person name="Lipzen A."/>
            <person name="Chen C."/>
            <person name="Yanf M."/>
            <person name="Daum C."/>
            <person name="Ng V."/>
            <person name="Clum A."/>
            <person name="Steindorff A."/>
            <person name="Ohm R."/>
            <person name="Martin F."/>
            <person name="Silar P."/>
            <person name="Natvig D."/>
            <person name="Lalanne C."/>
            <person name="Gautier V."/>
            <person name="Ament-Velasquez S.L."/>
            <person name="Kruys A."/>
            <person name="Hutchinson M.I."/>
            <person name="Powell A.J."/>
            <person name="Barry K."/>
            <person name="Miller A.N."/>
            <person name="Grigoriev I.V."/>
            <person name="Debuchy R."/>
            <person name="Gladieux P."/>
            <person name="Thoren M.H."/>
            <person name="Johannesson H."/>
        </authorList>
    </citation>
    <scope>NUCLEOTIDE SEQUENCE</scope>
    <source>
        <strain evidence="3">CBS 626.80</strain>
    </source>
</reference>
<dbReference type="EMBL" id="MU859232">
    <property type="protein sequence ID" value="KAK3949018.1"/>
    <property type="molecule type" value="Genomic_DNA"/>
</dbReference>
<comment type="caution">
    <text evidence="3">The sequence shown here is derived from an EMBL/GenBank/DDBJ whole genome shotgun (WGS) entry which is preliminary data.</text>
</comment>
<gene>
    <name evidence="3" type="ORF">QBC32DRAFT_350083</name>
</gene>
<protein>
    <submittedName>
        <fullName evidence="3">Uncharacterized protein</fullName>
    </submittedName>
</protein>
<evidence type="ECO:0000313" key="4">
    <source>
        <dbReference type="Proteomes" id="UP001303222"/>
    </source>
</evidence>
<dbReference type="AlphaFoldDB" id="A0AAN6NQ95"/>
<feature type="transmembrane region" description="Helical" evidence="2">
    <location>
        <begin position="248"/>
        <end position="268"/>
    </location>
</feature>
<name>A0AAN6NQ95_9PEZI</name>
<reference evidence="3" key="1">
    <citation type="journal article" date="2023" name="Mol. Phylogenet. Evol.">
        <title>Genome-scale phylogeny and comparative genomics of the fungal order Sordariales.</title>
        <authorList>
            <person name="Hensen N."/>
            <person name="Bonometti L."/>
            <person name="Westerberg I."/>
            <person name="Brannstrom I.O."/>
            <person name="Guillou S."/>
            <person name="Cros-Aarteil S."/>
            <person name="Calhoun S."/>
            <person name="Haridas S."/>
            <person name="Kuo A."/>
            <person name="Mondo S."/>
            <person name="Pangilinan J."/>
            <person name="Riley R."/>
            <person name="LaButti K."/>
            <person name="Andreopoulos B."/>
            <person name="Lipzen A."/>
            <person name="Chen C."/>
            <person name="Yan M."/>
            <person name="Daum C."/>
            <person name="Ng V."/>
            <person name="Clum A."/>
            <person name="Steindorff A."/>
            <person name="Ohm R.A."/>
            <person name="Martin F."/>
            <person name="Silar P."/>
            <person name="Natvig D.O."/>
            <person name="Lalanne C."/>
            <person name="Gautier V."/>
            <person name="Ament-Velasquez S.L."/>
            <person name="Kruys A."/>
            <person name="Hutchinson M.I."/>
            <person name="Powell A.J."/>
            <person name="Barry K."/>
            <person name="Miller A.N."/>
            <person name="Grigoriev I.V."/>
            <person name="Debuchy R."/>
            <person name="Gladieux P."/>
            <person name="Hiltunen Thoren M."/>
            <person name="Johannesson H."/>
        </authorList>
    </citation>
    <scope>NUCLEOTIDE SEQUENCE</scope>
    <source>
        <strain evidence="3">CBS 626.80</strain>
    </source>
</reference>
<sequence length="281" mass="29889">MSSPNSVATAILANPTNNNRDGLGIETPLTSRSLLSVSIGNATESMASSIISPRTRGRWDRRISDVETGLSPYSPTAAAAAAPATALASSWLTSSDDHEPLDTRPFPSFGPSSSIAPDSSFYSQIGRFQGVRNSVSLAQPWRRRKDSTTTGSYTTTTDSEDVDGDVSTISGSRHELPPHERQPEDAAVDLFSQHQFIMPKPDETTPLIAADVENNLNPDPCAAGNGASSALNSSLATFPSHRSRSLRWLIFACLIGVVVIGVLLVVMMRPPPPTVSGSERN</sequence>
<keyword evidence="2" id="KW-0472">Membrane</keyword>
<evidence type="ECO:0000313" key="3">
    <source>
        <dbReference type="EMBL" id="KAK3949018.1"/>
    </source>
</evidence>
<proteinExistence type="predicted"/>
<accession>A0AAN6NQ95</accession>
<evidence type="ECO:0000256" key="1">
    <source>
        <dbReference type="SAM" id="MobiDB-lite"/>
    </source>
</evidence>
<keyword evidence="2" id="KW-1133">Transmembrane helix</keyword>
<keyword evidence="4" id="KW-1185">Reference proteome</keyword>
<organism evidence="3 4">
    <name type="scientific">Pseudoneurospora amorphoporcata</name>
    <dbReference type="NCBI Taxonomy" id="241081"/>
    <lineage>
        <taxon>Eukaryota</taxon>
        <taxon>Fungi</taxon>
        <taxon>Dikarya</taxon>
        <taxon>Ascomycota</taxon>
        <taxon>Pezizomycotina</taxon>
        <taxon>Sordariomycetes</taxon>
        <taxon>Sordariomycetidae</taxon>
        <taxon>Sordariales</taxon>
        <taxon>Sordariaceae</taxon>
        <taxon>Pseudoneurospora</taxon>
    </lineage>
</organism>
<feature type="compositionally biased region" description="Low complexity" evidence="1">
    <location>
        <begin position="148"/>
        <end position="157"/>
    </location>
</feature>
<evidence type="ECO:0000256" key="2">
    <source>
        <dbReference type="SAM" id="Phobius"/>
    </source>
</evidence>
<feature type="region of interest" description="Disordered" evidence="1">
    <location>
        <begin position="142"/>
        <end position="180"/>
    </location>
</feature>